<dbReference type="Proteomes" id="UP001222027">
    <property type="component" value="Unassembled WGS sequence"/>
</dbReference>
<dbReference type="GO" id="GO:0046872">
    <property type="term" value="F:metal ion binding"/>
    <property type="evidence" value="ECO:0007669"/>
    <property type="project" value="UniProtKB-KW"/>
</dbReference>
<dbReference type="InterPro" id="IPR009050">
    <property type="entry name" value="Globin-like_sf"/>
</dbReference>
<evidence type="ECO:0000256" key="2">
    <source>
        <dbReference type="ARBA" id="ARBA00004123"/>
    </source>
</evidence>
<evidence type="ECO:0000256" key="5">
    <source>
        <dbReference type="ARBA" id="ARBA00011738"/>
    </source>
</evidence>
<evidence type="ECO:0000256" key="3">
    <source>
        <dbReference type="ARBA" id="ARBA00004496"/>
    </source>
</evidence>
<evidence type="ECO:0000313" key="16">
    <source>
        <dbReference type="Proteomes" id="UP001222027"/>
    </source>
</evidence>
<evidence type="ECO:0000256" key="10">
    <source>
        <dbReference type="ARBA" id="ARBA00023004"/>
    </source>
</evidence>
<name>A0AAV8RUP1_ENSVE</name>
<dbReference type="PROSITE" id="PS01033">
    <property type="entry name" value="GLOBIN"/>
    <property type="match status" value="1"/>
</dbReference>
<dbReference type="GO" id="GO:0016491">
    <property type="term" value="F:oxidoreductase activity"/>
    <property type="evidence" value="ECO:0007669"/>
    <property type="project" value="UniProtKB-KW"/>
</dbReference>
<reference evidence="15 16" key="1">
    <citation type="submission" date="2022-12" db="EMBL/GenBank/DDBJ databases">
        <title>Chromosome-scale assembly of the Ensete ventricosum genome.</title>
        <authorList>
            <person name="Dussert Y."/>
            <person name="Stocks J."/>
            <person name="Wendawek A."/>
            <person name="Woldeyes F."/>
            <person name="Nichols R.A."/>
            <person name="Borrell J.S."/>
        </authorList>
    </citation>
    <scope>NUCLEOTIDE SEQUENCE [LARGE SCALE GENOMIC DNA]</scope>
    <source>
        <strain evidence="16">cv. Maze</strain>
        <tissue evidence="15">Seeds</tissue>
    </source>
</reference>
<keyword evidence="9" id="KW-0560">Oxidoreductase</keyword>
<dbReference type="InterPro" id="IPR000971">
    <property type="entry name" value="Globin"/>
</dbReference>
<dbReference type="Pfam" id="PF00042">
    <property type="entry name" value="Globin"/>
    <property type="match status" value="1"/>
</dbReference>
<dbReference type="InterPro" id="IPR019824">
    <property type="entry name" value="Leghaemoglobin_Fe_BS"/>
</dbReference>
<dbReference type="PANTHER" id="PTHR22924">
    <property type="entry name" value="LEGHEMOGLOBIN-RELATED"/>
    <property type="match status" value="1"/>
</dbReference>
<dbReference type="InterPro" id="IPR001032">
    <property type="entry name" value="Leghaemoglobin-like"/>
</dbReference>
<dbReference type="GO" id="GO:0019825">
    <property type="term" value="F:oxygen binding"/>
    <property type="evidence" value="ECO:0007669"/>
    <property type="project" value="InterPro"/>
</dbReference>
<dbReference type="GO" id="GO:0005634">
    <property type="term" value="C:nucleus"/>
    <property type="evidence" value="ECO:0007669"/>
    <property type="project" value="UniProtKB-SubCell"/>
</dbReference>
<dbReference type="PANTHER" id="PTHR22924:SF98">
    <property type="entry name" value="NON-SYMBIOTIC HEMOGLOBIN 3"/>
    <property type="match status" value="1"/>
</dbReference>
<evidence type="ECO:0000256" key="7">
    <source>
        <dbReference type="ARBA" id="ARBA00022617"/>
    </source>
</evidence>
<evidence type="ECO:0000256" key="1">
    <source>
        <dbReference type="ARBA" id="ARBA00001970"/>
    </source>
</evidence>
<comment type="subcellular location">
    <subcellularLocation>
        <location evidence="3">Cytoplasm</location>
    </subcellularLocation>
    <subcellularLocation>
        <location evidence="2">Nucleus</location>
    </subcellularLocation>
</comment>
<keyword evidence="7 13" id="KW-0349">Heme</keyword>
<dbReference type="GO" id="GO:0020037">
    <property type="term" value="F:heme binding"/>
    <property type="evidence" value="ECO:0007669"/>
    <property type="project" value="InterPro"/>
</dbReference>
<sequence>MFLLESKEKAAVVFCVWFANKSKKNFCKDMLGGHKIVDAVFWYEETPTSEDDDKDERAAAAADASREGRKSRCRCRRRWLSPDFRTSSCSLHMNARRERVKSSEEAEMAAAASEASQPIIAFGEEQEALVVRSWNAMRKEDAADIALKFFLRVFEIAPSATRLFSFLRDSNVPLDKNPKLKSHAISVFTMACESATQLRKKGKVSVGETSLKKLAGTHLKSGVVNDHFEVVRSALLDTIEHAVPEMWCPEMSAAWGEAYDHLAAALKEEMRLLSSS</sequence>
<comment type="cofactor">
    <cofactor evidence="1">
        <name>heme b</name>
        <dbReference type="ChEBI" id="CHEBI:60344"/>
    </cofactor>
</comment>
<dbReference type="InterPro" id="IPR012292">
    <property type="entry name" value="Globin/Proto"/>
</dbReference>
<dbReference type="Gene3D" id="1.10.490.10">
    <property type="entry name" value="Globins"/>
    <property type="match status" value="1"/>
</dbReference>
<dbReference type="SUPFAM" id="SSF46458">
    <property type="entry name" value="Globin-like"/>
    <property type="match status" value="1"/>
</dbReference>
<comment type="similarity">
    <text evidence="4 13">Belongs to the plant globin family.</text>
</comment>
<protein>
    <recommendedName>
        <fullName evidence="14">Globin domain-containing protein</fullName>
    </recommendedName>
</protein>
<dbReference type="AlphaFoldDB" id="A0AAV8RUP1"/>
<keyword evidence="6" id="KW-0963">Cytoplasm</keyword>
<evidence type="ECO:0000256" key="11">
    <source>
        <dbReference type="ARBA" id="ARBA00023242"/>
    </source>
</evidence>
<keyword evidence="8 13" id="KW-0479">Metal-binding</keyword>
<proteinExistence type="inferred from homology"/>
<keyword evidence="16" id="KW-1185">Reference proteome</keyword>
<evidence type="ECO:0000313" key="15">
    <source>
        <dbReference type="EMBL" id="KAJ8506713.1"/>
    </source>
</evidence>
<dbReference type="PRINTS" id="PR00188">
    <property type="entry name" value="PLANTGLOBIN"/>
</dbReference>
<accession>A0AAV8RUP1</accession>
<keyword evidence="11" id="KW-0539">Nucleus</keyword>
<feature type="domain" description="Globin" evidence="14">
    <location>
        <begin position="121"/>
        <end position="271"/>
    </location>
</feature>
<evidence type="ECO:0000256" key="6">
    <source>
        <dbReference type="ARBA" id="ARBA00022490"/>
    </source>
</evidence>
<evidence type="ECO:0000256" key="4">
    <source>
        <dbReference type="ARBA" id="ARBA00007609"/>
    </source>
</evidence>
<keyword evidence="10 13" id="KW-0408">Iron</keyword>
<comment type="subunit">
    <text evidence="5">Homodimer.</text>
</comment>
<evidence type="ECO:0000256" key="12">
    <source>
        <dbReference type="ARBA" id="ARBA00048118"/>
    </source>
</evidence>
<evidence type="ECO:0000256" key="8">
    <source>
        <dbReference type="ARBA" id="ARBA00022723"/>
    </source>
</evidence>
<dbReference type="GO" id="GO:0005737">
    <property type="term" value="C:cytoplasm"/>
    <property type="evidence" value="ECO:0007669"/>
    <property type="project" value="UniProtKB-SubCell"/>
</dbReference>
<gene>
    <name evidence="15" type="ORF">OPV22_007599</name>
</gene>
<comment type="caution">
    <text evidence="15">The sequence shown here is derived from an EMBL/GenBank/DDBJ whole genome shotgun (WGS) entry which is preliminary data.</text>
</comment>
<evidence type="ECO:0000259" key="14">
    <source>
        <dbReference type="PROSITE" id="PS01033"/>
    </source>
</evidence>
<comment type="catalytic activity">
    <reaction evidence="12">
        <text>Fe(III)-heme b-[protein] + nitric oxide + H2O = Fe(II)-heme b-[protein] + nitrite + 2 H(+)</text>
        <dbReference type="Rhea" id="RHEA:77711"/>
        <dbReference type="Rhea" id="RHEA-COMP:18975"/>
        <dbReference type="Rhea" id="RHEA-COMP:18976"/>
        <dbReference type="ChEBI" id="CHEBI:15377"/>
        <dbReference type="ChEBI" id="CHEBI:15378"/>
        <dbReference type="ChEBI" id="CHEBI:16301"/>
        <dbReference type="ChEBI" id="CHEBI:16480"/>
        <dbReference type="ChEBI" id="CHEBI:55376"/>
        <dbReference type="ChEBI" id="CHEBI:60344"/>
    </reaction>
    <physiologicalReaction direction="right-to-left" evidence="12">
        <dbReference type="Rhea" id="RHEA:77713"/>
    </physiologicalReaction>
</comment>
<dbReference type="PROSITE" id="PS00208">
    <property type="entry name" value="PLANT_GLOBIN"/>
    <property type="match status" value="1"/>
</dbReference>
<evidence type="ECO:0000256" key="9">
    <source>
        <dbReference type="ARBA" id="ARBA00023002"/>
    </source>
</evidence>
<evidence type="ECO:0000256" key="13">
    <source>
        <dbReference type="RuleBase" id="RU000625"/>
    </source>
</evidence>
<organism evidence="15 16">
    <name type="scientific">Ensete ventricosum</name>
    <name type="common">Abyssinian banana</name>
    <name type="synonym">Musa ensete</name>
    <dbReference type="NCBI Taxonomy" id="4639"/>
    <lineage>
        <taxon>Eukaryota</taxon>
        <taxon>Viridiplantae</taxon>
        <taxon>Streptophyta</taxon>
        <taxon>Embryophyta</taxon>
        <taxon>Tracheophyta</taxon>
        <taxon>Spermatophyta</taxon>
        <taxon>Magnoliopsida</taxon>
        <taxon>Liliopsida</taxon>
        <taxon>Zingiberales</taxon>
        <taxon>Musaceae</taxon>
        <taxon>Ensete</taxon>
    </lineage>
</organism>
<dbReference type="EMBL" id="JAQQAF010000002">
    <property type="protein sequence ID" value="KAJ8506713.1"/>
    <property type="molecule type" value="Genomic_DNA"/>
</dbReference>